<dbReference type="SUPFAM" id="SSF53098">
    <property type="entry name" value="Ribonuclease H-like"/>
    <property type="match status" value="1"/>
</dbReference>
<accession>A0A9N9HYG2</accession>
<dbReference type="AlphaFoldDB" id="A0A9N9HYG2"/>
<gene>
    <name evidence="1" type="ORF">DERYTH_LOCUS13653</name>
</gene>
<dbReference type="EMBL" id="CAJVPY010009736">
    <property type="protein sequence ID" value="CAG8711929.1"/>
    <property type="molecule type" value="Genomic_DNA"/>
</dbReference>
<comment type="caution">
    <text evidence="1">The sequence shown here is derived from an EMBL/GenBank/DDBJ whole genome shotgun (WGS) entry which is preliminary data.</text>
</comment>
<proteinExistence type="predicted"/>
<reference evidence="1" key="1">
    <citation type="submission" date="2021-06" db="EMBL/GenBank/DDBJ databases">
        <authorList>
            <person name="Kallberg Y."/>
            <person name="Tangrot J."/>
            <person name="Rosling A."/>
        </authorList>
    </citation>
    <scope>NUCLEOTIDE SEQUENCE</scope>
    <source>
        <strain evidence="1">MA453B</strain>
    </source>
</reference>
<protein>
    <submittedName>
        <fullName evidence="1">15714_t:CDS:1</fullName>
    </submittedName>
</protein>
<evidence type="ECO:0000313" key="1">
    <source>
        <dbReference type="EMBL" id="CAG8711929.1"/>
    </source>
</evidence>
<keyword evidence="2" id="KW-1185">Reference proteome</keyword>
<dbReference type="OrthoDB" id="2439529at2759"/>
<name>A0A9N9HYG2_9GLOM</name>
<dbReference type="InterPro" id="IPR012337">
    <property type="entry name" value="RNaseH-like_sf"/>
</dbReference>
<dbReference type="Proteomes" id="UP000789405">
    <property type="component" value="Unassembled WGS sequence"/>
</dbReference>
<sequence>MFKEKNPLLNNKNISVLDSISNDIVTRWNSTHSLLEYLLYLYKAIKRLQKDIAKDKERTIRQNTKALEELLLEEDDLLGIQKLVKLLSSFTDITTIMGSNQYPTILMMLLLIRILQDHLFEKEKTLKHPIICDVHDKIELSFGNC</sequence>
<evidence type="ECO:0000313" key="2">
    <source>
        <dbReference type="Proteomes" id="UP000789405"/>
    </source>
</evidence>
<organism evidence="1 2">
    <name type="scientific">Dentiscutata erythropus</name>
    <dbReference type="NCBI Taxonomy" id="1348616"/>
    <lineage>
        <taxon>Eukaryota</taxon>
        <taxon>Fungi</taxon>
        <taxon>Fungi incertae sedis</taxon>
        <taxon>Mucoromycota</taxon>
        <taxon>Glomeromycotina</taxon>
        <taxon>Glomeromycetes</taxon>
        <taxon>Diversisporales</taxon>
        <taxon>Gigasporaceae</taxon>
        <taxon>Dentiscutata</taxon>
    </lineage>
</organism>